<dbReference type="Gene3D" id="3.40.50.150">
    <property type="entry name" value="Vaccinia Virus protein VP39"/>
    <property type="match status" value="1"/>
</dbReference>
<evidence type="ECO:0000256" key="1">
    <source>
        <dbReference type="SAM" id="MobiDB-lite"/>
    </source>
</evidence>
<protein>
    <recommendedName>
        <fullName evidence="5">Methyltransferase domain-containing protein</fullName>
    </recommendedName>
</protein>
<dbReference type="Proteomes" id="UP001224775">
    <property type="component" value="Unassembled WGS sequence"/>
</dbReference>
<evidence type="ECO:0000313" key="4">
    <source>
        <dbReference type="Proteomes" id="UP001224775"/>
    </source>
</evidence>
<organism evidence="3 4">
    <name type="scientific">Skeletonema marinoi</name>
    <dbReference type="NCBI Taxonomy" id="267567"/>
    <lineage>
        <taxon>Eukaryota</taxon>
        <taxon>Sar</taxon>
        <taxon>Stramenopiles</taxon>
        <taxon>Ochrophyta</taxon>
        <taxon>Bacillariophyta</taxon>
        <taxon>Coscinodiscophyceae</taxon>
        <taxon>Thalassiosirophycidae</taxon>
        <taxon>Thalassiosirales</taxon>
        <taxon>Skeletonemataceae</taxon>
        <taxon>Skeletonema</taxon>
        <taxon>Skeletonema marinoi-dohrnii complex</taxon>
    </lineage>
</organism>
<proteinExistence type="predicted"/>
<feature type="region of interest" description="Disordered" evidence="1">
    <location>
        <begin position="90"/>
        <end position="112"/>
    </location>
</feature>
<accession>A0AAD9DDM8</accession>
<keyword evidence="2" id="KW-0732">Signal</keyword>
<dbReference type="EMBL" id="JATAAI010000012">
    <property type="protein sequence ID" value="KAK1741823.1"/>
    <property type="molecule type" value="Genomic_DNA"/>
</dbReference>
<evidence type="ECO:0008006" key="5">
    <source>
        <dbReference type="Google" id="ProtNLM"/>
    </source>
</evidence>
<dbReference type="AlphaFoldDB" id="A0AAD9DDM8"/>
<name>A0AAD9DDM8_9STRA</name>
<dbReference type="InterPro" id="IPR029063">
    <property type="entry name" value="SAM-dependent_MTases_sf"/>
</dbReference>
<keyword evidence="4" id="KW-1185">Reference proteome</keyword>
<feature type="chain" id="PRO_5041973755" description="Methyltransferase domain-containing protein" evidence="2">
    <location>
        <begin position="22"/>
        <end position="379"/>
    </location>
</feature>
<gene>
    <name evidence="3" type="ORF">QTG54_007396</name>
</gene>
<feature type="compositionally biased region" description="Polar residues" evidence="1">
    <location>
        <begin position="102"/>
        <end position="112"/>
    </location>
</feature>
<sequence>MRSHLSTTWVFWLLVIKNASSFSSRTKNFVPIIACKSTSEVCKAIDVYVNADDRVLELGAQLSDISTNLCQAVGPAGNAVLVDVKRKDATSGRSKGRDTTPFLGTSPESENSSANFVDRVEYHELDQFDQWRELTKGKQSYQVLILDVGSMIGGDLYLSALSLAYEFIGNQEHLPRAIIVKSKVLNNLARRIVHSQRLLDGTIKLPKKDELDTFPNPIIVPCVGVNDYRKTIPILLEQGDEVIEIGSHYGSTTTILHDAVKAEEDGFCVGVDIGEKIIAAAKERYPHVQFEVADAWDTLQLLKLKPPGASLGYDAVYADIGGLSGAHGLLESLALIDAISRALEPRVITIKSLCMKRLASQLIPCSSVKRRSFEMLNRV</sequence>
<evidence type="ECO:0000256" key="2">
    <source>
        <dbReference type="SAM" id="SignalP"/>
    </source>
</evidence>
<evidence type="ECO:0000313" key="3">
    <source>
        <dbReference type="EMBL" id="KAK1741823.1"/>
    </source>
</evidence>
<comment type="caution">
    <text evidence="3">The sequence shown here is derived from an EMBL/GenBank/DDBJ whole genome shotgun (WGS) entry which is preliminary data.</text>
</comment>
<dbReference type="SUPFAM" id="SSF53335">
    <property type="entry name" value="S-adenosyl-L-methionine-dependent methyltransferases"/>
    <property type="match status" value="1"/>
</dbReference>
<feature type="signal peptide" evidence="2">
    <location>
        <begin position="1"/>
        <end position="21"/>
    </location>
</feature>
<reference evidence="3" key="1">
    <citation type="submission" date="2023-06" db="EMBL/GenBank/DDBJ databases">
        <title>Survivors Of The Sea: Transcriptome response of Skeletonema marinoi to long-term dormancy.</title>
        <authorList>
            <person name="Pinder M.I.M."/>
            <person name="Kourtchenko O."/>
            <person name="Robertson E.K."/>
            <person name="Larsson T."/>
            <person name="Maumus F."/>
            <person name="Osuna-Cruz C.M."/>
            <person name="Vancaester E."/>
            <person name="Stenow R."/>
            <person name="Vandepoele K."/>
            <person name="Ploug H."/>
            <person name="Bruchert V."/>
            <person name="Godhe A."/>
            <person name="Topel M."/>
        </authorList>
    </citation>
    <scope>NUCLEOTIDE SEQUENCE</scope>
    <source>
        <strain evidence="3">R05AC</strain>
    </source>
</reference>